<reference evidence="5" key="1">
    <citation type="journal article" date="2023" name="Insect Mol. Biol.">
        <title>Genome sequencing provides insights into the evolution of gene families encoding plant cell wall-degrading enzymes in longhorned beetles.</title>
        <authorList>
            <person name="Shin N.R."/>
            <person name="Okamura Y."/>
            <person name="Kirsch R."/>
            <person name="Pauchet Y."/>
        </authorList>
    </citation>
    <scope>NUCLEOTIDE SEQUENCE</scope>
    <source>
        <strain evidence="5">MMC_N1</strain>
    </source>
</reference>
<protein>
    <submittedName>
        <fullName evidence="5">Uncharacterized protein</fullName>
    </submittedName>
</protein>
<dbReference type="EMBL" id="JAPWTJ010001480">
    <property type="protein sequence ID" value="KAJ8971466.1"/>
    <property type="molecule type" value="Genomic_DNA"/>
</dbReference>
<feature type="domain" description="DUF1087" evidence="4">
    <location>
        <begin position="48"/>
        <end position="113"/>
    </location>
</feature>
<feature type="region of interest" description="Disordered" evidence="2">
    <location>
        <begin position="93"/>
        <end position="171"/>
    </location>
</feature>
<dbReference type="Pfam" id="PF06461">
    <property type="entry name" value="CHDII_SANT-like"/>
    <property type="match status" value="2"/>
</dbReference>
<accession>A0ABQ9J365</accession>
<evidence type="ECO:0000256" key="1">
    <source>
        <dbReference type="ARBA" id="ARBA00023242"/>
    </source>
</evidence>
<name>A0ABQ9J365_9CUCU</name>
<dbReference type="PANTHER" id="PTHR45623:SF17">
    <property type="entry name" value="CHROMODOMAIN-HELICASE-DNA-BINDING PROTEIN 3-RELATED"/>
    <property type="match status" value="1"/>
</dbReference>
<sequence length="260" mass="29952">MKVKKTKPFTMTIKLLANCWTDQKRVSSRKRAGPMSTSAPLKVASYVTKEGEVEEEVNTEIIKQEAENTDPAYWIKLLRHHYEQQQEDIARTLGKGKRVRKQVNYNDGGMTTDTREDTTWQENLSDYHSDFSAGSDEDKEDDDFDEKNEGDLSRRSRRRMERKDERDRPLPPLLARVGGNIEVLGFNARQRKAFLNAIMRYAYVSLFMRHLCEPGADNAETFADGVPREGLSRQHVLTRIGVMSLIRKKVQEFEHINGGV</sequence>
<dbReference type="InterPro" id="IPR009462">
    <property type="entry name" value="CHD_II_SANT-like"/>
</dbReference>
<comment type="caution">
    <text evidence="5">The sequence shown here is derived from an EMBL/GenBank/DDBJ whole genome shotgun (WGS) entry which is preliminary data.</text>
</comment>
<feature type="domain" description="CHD subfamily II SANT-like" evidence="3">
    <location>
        <begin position="131"/>
        <end position="260"/>
    </location>
</feature>
<dbReference type="Pfam" id="PF06465">
    <property type="entry name" value="DUF1087"/>
    <property type="match status" value="1"/>
</dbReference>
<proteinExistence type="predicted"/>
<feature type="compositionally biased region" description="Acidic residues" evidence="2">
    <location>
        <begin position="135"/>
        <end position="146"/>
    </location>
</feature>
<feature type="compositionally biased region" description="Polar residues" evidence="2">
    <location>
        <begin position="103"/>
        <end position="112"/>
    </location>
</feature>
<evidence type="ECO:0000313" key="6">
    <source>
        <dbReference type="Proteomes" id="UP001162164"/>
    </source>
</evidence>
<dbReference type="SMART" id="SM01147">
    <property type="entry name" value="DUF1087"/>
    <property type="match status" value="1"/>
</dbReference>
<keyword evidence="1" id="KW-0539">Nucleus</keyword>
<dbReference type="PANTHER" id="PTHR45623">
    <property type="entry name" value="CHROMODOMAIN-HELICASE-DNA-BINDING PROTEIN 3-RELATED-RELATED"/>
    <property type="match status" value="1"/>
</dbReference>
<dbReference type="SMART" id="SM01146">
    <property type="entry name" value="DUF1086"/>
    <property type="match status" value="1"/>
</dbReference>
<gene>
    <name evidence="5" type="ORF">NQ317_001240</name>
</gene>
<dbReference type="InterPro" id="IPR009463">
    <property type="entry name" value="DUF1087"/>
</dbReference>
<dbReference type="Proteomes" id="UP001162164">
    <property type="component" value="Unassembled WGS sequence"/>
</dbReference>
<evidence type="ECO:0000313" key="5">
    <source>
        <dbReference type="EMBL" id="KAJ8971466.1"/>
    </source>
</evidence>
<keyword evidence="6" id="KW-1185">Reference proteome</keyword>
<evidence type="ECO:0000259" key="3">
    <source>
        <dbReference type="SMART" id="SM01146"/>
    </source>
</evidence>
<organism evidence="5 6">
    <name type="scientific">Molorchus minor</name>
    <dbReference type="NCBI Taxonomy" id="1323400"/>
    <lineage>
        <taxon>Eukaryota</taxon>
        <taxon>Metazoa</taxon>
        <taxon>Ecdysozoa</taxon>
        <taxon>Arthropoda</taxon>
        <taxon>Hexapoda</taxon>
        <taxon>Insecta</taxon>
        <taxon>Pterygota</taxon>
        <taxon>Neoptera</taxon>
        <taxon>Endopterygota</taxon>
        <taxon>Coleoptera</taxon>
        <taxon>Polyphaga</taxon>
        <taxon>Cucujiformia</taxon>
        <taxon>Chrysomeloidea</taxon>
        <taxon>Cerambycidae</taxon>
        <taxon>Lamiinae</taxon>
        <taxon>Monochamini</taxon>
        <taxon>Molorchus</taxon>
    </lineage>
</organism>
<evidence type="ECO:0000256" key="2">
    <source>
        <dbReference type="SAM" id="MobiDB-lite"/>
    </source>
</evidence>
<evidence type="ECO:0000259" key="4">
    <source>
        <dbReference type="SMART" id="SM01147"/>
    </source>
</evidence>